<dbReference type="HOGENOM" id="CLU_1418731_0_0_2"/>
<gene>
    <name evidence="1" type="ordered locus">Ngar_c34740</name>
</gene>
<sequence>MPVFQLSALIDALEEQGFSCRVGSMELDVHPMKRPYFERWLSNRDGFLRMASGSVDFIGIEDVVRMGPFYNVYCLVENDFIVDTDDNAHKLLDAAPYFQLHNGKVTSMGWSGGVIANMLAKDTALSEEFACNIMKEEVKMITVKAANYCCIIETRAWEPVGLASAFATIDRIAHNIRRLVKTIHLGEYIDK</sequence>
<accession>K0ILF8</accession>
<name>K0ILF8_NITGG</name>
<keyword evidence="2" id="KW-1185">Reference proteome</keyword>
<reference evidence="1 2" key="1">
    <citation type="journal article" date="2012" name="Environ. Microbiol.">
        <title>The genome of the ammonia-oxidizing Candidatus Nitrososphaera gargensis: insights into metabolic versatility and environmental adaptations.</title>
        <authorList>
            <person name="Spang A."/>
            <person name="Poehlein A."/>
            <person name="Offre P."/>
            <person name="Zumbragel S."/>
            <person name="Haider S."/>
            <person name="Rychlik N."/>
            <person name="Nowka B."/>
            <person name="Schmeisser C."/>
            <person name="Lebedeva E.V."/>
            <person name="Rattei T."/>
            <person name="Bohm C."/>
            <person name="Schmid M."/>
            <person name="Galushko A."/>
            <person name="Hatzenpichler R."/>
            <person name="Weinmaier T."/>
            <person name="Daniel R."/>
            <person name="Schleper C."/>
            <person name="Spieck E."/>
            <person name="Streit W."/>
            <person name="Wagner M."/>
        </authorList>
    </citation>
    <scope>NUCLEOTIDE SEQUENCE [LARGE SCALE GENOMIC DNA]</scope>
    <source>
        <strain evidence="2">Ga9.2</strain>
    </source>
</reference>
<dbReference type="RefSeq" id="WP_015020920.1">
    <property type="nucleotide sequence ID" value="NC_018719.1"/>
</dbReference>
<evidence type="ECO:0000313" key="1">
    <source>
        <dbReference type="EMBL" id="AFU60388.1"/>
    </source>
</evidence>
<evidence type="ECO:0000313" key="2">
    <source>
        <dbReference type="Proteomes" id="UP000008037"/>
    </source>
</evidence>
<dbReference type="GeneID" id="13797284"/>
<dbReference type="STRING" id="1237085.Ngar_c34740"/>
<dbReference type="OrthoDB" id="6293at2157"/>
<dbReference type="EMBL" id="CP002408">
    <property type="protein sequence ID" value="AFU60388.1"/>
    <property type="molecule type" value="Genomic_DNA"/>
</dbReference>
<dbReference type="BioCyc" id="CNIT1237085:G1324-3475-MONOMER"/>
<dbReference type="KEGG" id="nga:Ngar_c34740"/>
<dbReference type="Proteomes" id="UP000008037">
    <property type="component" value="Chromosome"/>
</dbReference>
<dbReference type="InParanoid" id="K0ILF8"/>
<protein>
    <submittedName>
        <fullName evidence="1">Uncharacterized protein</fullName>
    </submittedName>
</protein>
<proteinExistence type="predicted"/>
<organism evidence="1 2">
    <name type="scientific">Nitrososphaera gargensis (strain Ga9.2)</name>
    <dbReference type="NCBI Taxonomy" id="1237085"/>
    <lineage>
        <taxon>Archaea</taxon>
        <taxon>Nitrososphaerota</taxon>
        <taxon>Nitrososphaeria</taxon>
        <taxon>Nitrososphaerales</taxon>
        <taxon>Nitrososphaeraceae</taxon>
        <taxon>Nitrososphaera</taxon>
    </lineage>
</organism>
<dbReference type="AlphaFoldDB" id="K0ILF8"/>